<comment type="caution">
    <text evidence="9">The sequence shown here is derived from an EMBL/GenBank/DDBJ whole genome shotgun (WGS) entry which is preliminary data.</text>
</comment>
<accession>A0ABU0GYE2</accession>
<dbReference type="RefSeq" id="WP_308787862.1">
    <property type="nucleotide sequence ID" value="NZ_JAUSWB010000006.1"/>
</dbReference>
<dbReference type="CDD" id="cd06445">
    <property type="entry name" value="ATase"/>
    <property type="match status" value="1"/>
</dbReference>
<feature type="domain" description="Methylated-DNA-[protein]-cysteine S-methyltransferase DNA binding" evidence="7">
    <location>
        <begin position="90"/>
        <end position="169"/>
    </location>
</feature>
<dbReference type="PANTHER" id="PTHR10815:SF12">
    <property type="entry name" value="METHYLATED-DNA--PROTEIN-CYSTEINE METHYLTRANSFERASE, INDUCIBLE"/>
    <property type="match status" value="1"/>
</dbReference>
<keyword evidence="4" id="KW-0227">DNA damage</keyword>
<dbReference type="GO" id="GO:0003908">
    <property type="term" value="F:methylated-DNA-[protein]-cysteine S-methyltransferase activity"/>
    <property type="evidence" value="ECO:0007669"/>
    <property type="project" value="UniProtKB-EC"/>
</dbReference>
<proteinExistence type="predicted"/>
<evidence type="ECO:0000256" key="6">
    <source>
        <dbReference type="ARBA" id="ARBA00049348"/>
    </source>
</evidence>
<keyword evidence="3 9" id="KW-0808">Transferase</keyword>
<evidence type="ECO:0000256" key="2">
    <source>
        <dbReference type="ARBA" id="ARBA00022603"/>
    </source>
</evidence>
<dbReference type="NCBIfam" id="TIGR00589">
    <property type="entry name" value="ogt"/>
    <property type="match status" value="1"/>
</dbReference>
<organism evidence="9 10">
    <name type="scientific">Planomicrobium stackebrandtii</name>
    <dbReference type="NCBI Taxonomy" id="253160"/>
    <lineage>
        <taxon>Bacteria</taxon>
        <taxon>Bacillati</taxon>
        <taxon>Bacillota</taxon>
        <taxon>Bacilli</taxon>
        <taxon>Bacillales</taxon>
        <taxon>Caryophanaceae</taxon>
        <taxon>Planomicrobium</taxon>
    </lineage>
</organism>
<dbReference type="EMBL" id="JAUSWB010000006">
    <property type="protein sequence ID" value="MDQ0429816.1"/>
    <property type="molecule type" value="Genomic_DNA"/>
</dbReference>
<keyword evidence="2 9" id="KW-0489">Methyltransferase</keyword>
<dbReference type="Pfam" id="PF01035">
    <property type="entry name" value="DNA_binding_1"/>
    <property type="match status" value="1"/>
</dbReference>
<dbReference type="SUPFAM" id="SSF53155">
    <property type="entry name" value="Methylated DNA-protein cysteine methyltransferase domain"/>
    <property type="match status" value="1"/>
</dbReference>
<dbReference type="PANTHER" id="PTHR10815">
    <property type="entry name" value="METHYLATED-DNA--PROTEIN-CYSTEINE METHYLTRANSFERASE"/>
    <property type="match status" value="1"/>
</dbReference>
<dbReference type="InterPro" id="IPR036217">
    <property type="entry name" value="MethylDNA_cys_MeTrfase_DNAb"/>
</dbReference>
<dbReference type="Gene3D" id="3.30.160.70">
    <property type="entry name" value="Methylated DNA-protein cysteine methyltransferase domain"/>
    <property type="match status" value="1"/>
</dbReference>
<dbReference type="InterPro" id="IPR036388">
    <property type="entry name" value="WH-like_DNA-bd_sf"/>
</dbReference>
<sequence length="175" mass="19551">MPVAHSTIYWSTIEYNSWKIHIAKTEKGLCCVGSPGESLEEFTAYFKKRFPSAILERNDRKLADYSQELTVYLEGSQQEFSLPTDVQGTPFQQQTWQALKQIPYGQTLSYSEIAERIGRPSAVRAVATAIGANPLLIIVPCHRVIGKNGTMAGYRGGLAFKRLLLDLETQKLPAK</sequence>
<dbReference type="Gene3D" id="1.10.10.10">
    <property type="entry name" value="Winged helix-like DNA-binding domain superfamily/Winged helix DNA-binding domain"/>
    <property type="match status" value="1"/>
</dbReference>
<reference evidence="9 10" key="1">
    <citation type="submission" date="2023-07" db="EMBL/GenBank/DDBJ databases">
        <title>Genomic Encyclopedia of Type Strains, Phase IV (KMG-IV): sequencing the most valuable type-strain genomes for metagenomic binning, comparative biology and taxonomic classification.</title>
        <authorList>
            <person name="Goeker M."/>
        </authorList>
    </citation>
    <scope>NUCLEOTIDE SEQUENCE [LARGE SCALE GENOMIC DNA]</scope>
    <source>
        <strain evidence="9 10">DSM 16419</strain>
    </source>
</reference>
<name>A0ABU0GYE2_9BACL</name>
<dbReference type="InterPro" id="IPR008332">
    <property type="entry name" value="MethylG_MeTrfase_N"/>
</dbReference>
<evidence type="ECO:0000259" key="7">
    <source>
        <dbReference type="Pfam" id="PF01035"/>
    </source>
</evidence>
<dbReference type="InterPro" id="IPR036631">
    <property type="entry name" value="MGMT_N_sf"/>
</dbReference>
<dbReference type="InterPro" id="IPR001497">
    <property type="entry name" value="MethylDNA_cys_MeTrfase_AS"/>
</dbReference>
<keyword evidence="10" id="KW-1185">Reference proteome</keyword>
<keyword evidence="5" id="KW-0234">DNA repair</keyword>
<comment type="catalytic activity">
    <reaction evidence="6">
        <text>a 6-O-methyl-2'-deoxyguanosine in DNA + L-cysteinyl-[protein] = S-methyl-L-cysteinyl-[protein] + a 2'-deoxyguanosine in DNA</text>
        <dbReference type="Rhea" id="RHEA:24000"/>
        <dbReference type="Rhea" id="RHEA-COMP:10131"/>
        <dbReference type="Rhea" id="RHEA-COMP:10132"/>
        <dbReference type="Rhea" id="RHEA-COMP:11367"/>
        <dbReference type="Rhea" id="RHEA-COMP:11368"/>
        <dbReference type="ChEBI" id="CHEBI:29950"/>
        <dbReference type="ChEBI" id="CHEBI:82612"/>
        <dbReference type="ChEBI" id="CHEBI:85445"/>
        <dbReference type="ChEBI" id="CHEBI:85448"/>
        <dbReference type="EC" id="2.1.1.63"/>
    </reaction>
</comment>
<evidence type="ECO:0000259" key="8">
    <source>
        <dbReference type="Pfam" id="PF02870"/>
    </source>
</evidence>
<evidence type="ECO:0000313" key="10">
    <source>
        <dbReference type="Proteomes" id="UP001241988"/>
    </source>
</evidence>
<protein>
    <submittedName>
        <fullName evidence="9">Methylated-DNA-[protein]-cysteine S-methyltransferase</fullName>
        <ecNumber evidence="9">2.1.1.63</ecNumber>
    </submittedName>
</protein>
<dbReference type="Proteomes" id="UP001241988">
    <property type="component" value="Unassembled WGS sequence"/>
</dbReference>
<evidence type="ECO:0000313" key="9">
    <source>
        <dbReference type="EMBL" id="MDQ0429816.1"/>
    </source>
</evidence>
<dbReference type="SUPFAM" id="SSF46767">
    <property type="entry name" value="Methylated DNA-protein cysteine methyltransferase, C-terminal domain"/>
    <property type="match status" value="1"/>
</dbReference>
<dbReference type="GO" id="GO:0032259">
    <property type="term" value="P:methylation"/>
    <property type="evidence" value="ECO:0007669"/>
    <property type="project" value="UniProtKB-KW"/>
</dbReference>
<evidence type="ECO:0000256" key="5">
    <source>
        <dbReference type="ARBA" id="ARBA00023204"/>
    </source>
</evidence>
<dbReference type="Pfam" id="PF02870">
    <property type="entry name" value="Methyltransf_1N"/>
    <property type="match status" value="1"/>
</dbReference>
<gene>
    <name evidence="9" type="ORF">QOZ98_002644</name>
</gene>
<dbReference type="InterPro" id="IPR014048">
    <property type="entry name" value="MethylDNA_cys_MeTrfase_DNA-bd"/>
</dbReference>
<dbReference type="EC" id="2.1.1.63" evidence="9"/>
<feature type="domain" description="Methylguanine DNA methyltransferase ribonuclease-like" evidence="8">
    <location>
        <begin position="8"/>
        <end position="85"/>
    </location>
</feature>
<comment type="catalytic activity">
    <reaction evidence="1">
        <text>a 4-O-methyl-thymidine in DNA + L-cysteinyl-[protein] = a thymidine in DNA + S-methyl-L-cysteinyl-[protein]</text>
        <dbReference type="Rhea" id="RHEA:53428"/>
        <dbReference type="Rhea" id="RHEA-COMP:10131"/>
        <dbReference type="Rhea" id="RHEA-COMP:10132"/>
        <dbReference type="Rhea" id="RHEA-COMP:13555"/>
        <dbReference type="Rhea" id="RHEA-COMP:13556"/>
        <dbReference type="ChEBI" id="CHEBI:29950"/>
        <dbReference type="ChEBI" id="CHEBI:82612"/>
        <dbReference type="ChEBI" id="CHEBI:137386"/>
        <dbReference type="ChEBI" id="CHEBI:137387"/>
        <dbReference type="EC" id="2.1.1.63"/>
    </reaction>
</comment>
<evidence type="ECO:0000256" key="3">
    <source>
        <dbReference type="ARBA" id="ARBA00022679"/>
    </source>
</evidence>
<evidence type="ECO:0000256" key="4">
    <source>
        <dbReference type="ARBA" id="ARBA00022763"/>
    </source>
</evidence>
<evidence type="ECO:0000256" key="1">
    <source>
        <dbReference type="ARBA" id="ARBA00001286"/>
    </source>
</evidence>
<dbReference type="PROSITE" id="PS00374">
    <property type="entry name" value="MGMT"/>
    <property type="match status" value="1"/>
</dbReference>